<dbReference type="PANTHER" id="PTHR44013:SF1">
    <property type="entry name" value="ZINC-TYPE ALCOHOL DEHYDROGENASE-LIKE PROTEIN C16A3.02C"/>
    <property type="match status" value="1"/>
</dbReference>
<dbReference type="GO" id="GO:0008270">
    <property type="term" value="F:zinc ion binding"/>
    <property type="evidence" value="ECO:0007669"/>
    <property type="project" value="InterPro"/>
</dbReference>
<accession>A0A0K1JES8</accession>
<sequence>MRAATYPAYSTDLSTIQVTEVPDPKVFPGWVLIEVRAAGVNPVDWKAMTGGLDPLIDAVFPVIPGWDVAGVVTAVGIDTPEYQVGDEVIAYARKDVLSAGSFAEQMAVPVTAVARKPASLTWEEAAGLPLAGGTALRTLDRIEVSDGDTVLIHAAAGGVGSFGVQIARARGARVIGTASERNHDYLRSLGAEPVTYGEGLAERVRELAPDGVDAVADFVGGQLETTLAVLREGGRHASIADGTVAEHGGSAVWVRPDGHETARLVELVDQGELKVEVSATYGLDQVAEAFAASQSGKVRGKIIIVP</sequence>
<dbReference type="InterPro" id="IPR013154">
    <property type="entry name" value="ADH-like_N"/>
</dbReference>
<reference evidence="2 3" key="1">
    <citation type="submission" date="2015-03" db="EMBL/GenBank/DDBJ databases">
        <title>Luteipulveratus halotolerans sp. nov., a novel actinobacterium (Dermacoccaceae) from Sarawak, Malaysia.</title>
        <authorList>
            <person name="Juboi H."/>
            <person name="Basik A."/>
            <person name="Shamsul S.S."/>
            <person name="Arnold P."/>
            <person name="Schmitt E.K."/>
            <person name="Sanglier J.-J."/>
            <person name="Yeo T."/>
        </authorList>
    </citation>
    <scope>NUCLEOTIDE SEQUENCE [LARGE SCALE GENOMIC DNA]</scope>
    <source>
        <strain evidence="2 3">MN07-A0370</strain>
    </source>
</reference>
<evidence type="ECO:0000313" key="3">
    <source>
        <dbReference type="Proteomes" id="UP000066480"/>
    </source>
</evidence>
<dbReference type="STRING" id="571913.VV02_03300"/>
<dbReference type="InterPro" id="IPR036291">
    <property type="entry name" value="NAD(P)-bd_dom_sf"/>
</dbReference>
<dbReference type="Pfam" id="PF08240">
    <property type="entry name" value="ADH_N"/>
    <property type="match status" value="1"/>
</dbReference>
<name>A0A0K1JES8_9MICO</name>
<dbReference type="KEGG" id="lmoi:VV02_03300"/>
<dbReference type="AlphaFoldDB" id="A0A0K1JES8"/>
<keyword evidence="3" id="KW-1185">Reference proteome</keyword>
<dbReference type="Gene3D" id="3.40.50.720">
    <property type="entry name" value="NAD(P)-binding Rossmann-like Domain"/>
    <property type="match status" value="1"/>
</dbReference>
<dbReference type="SUPFAM" id="SSF51735">
    <property type="entry name" value="NAD(P)-binding Rossmann-fold domains"/>
    <property type="match status" value="1"/>
</dbReference>
<dbReference type="Proteomes" id="UP000066480">
    <property type="component" value="Chromosome"/>
</dbReference>
<dbReference type="InterPro" id="IPR020843">
    <property type="entry name" value="ER"/>
</dbReference>
<dbReference type="OrthoDB" id="3175656at2"/>
<dbReference type="InterPro" id="IPR052733">
    <property type="entry name" value="Chloroplast_QOR"/>
</dbReference>
<dbReference type="PROSITE" id="PS01162">
    <property type="entry name" value="QOR_ZETA_CRYSTAL"/>
    <property type="match status" value="1"/>
</dbReference>
<dbReference type="EMBL" id="CP011112">
    <property type="protein sequence ID" value="AKU15115.1"/>
    <property type="molecule type" value="Genomic_DNA"/>
</dbReference>
<dbReference type="Pfam" id="PF13602">
    <property type="entry name" value="ADH_zinc_N_2"/>
    <property type="match status" value="1"/>
</dbReference>
<organism evidence="2 3">
    <name type="scientific">Luteipulveratus mongoliensis</name>
    <dbReference type="NCBI Taxonomy" id="571913"/>
    <lineage>
        <taxon>Bacteria</taxon>
        <taxon>Bacillati</taxon>
        <taxon>Actinomycetota</taxon>
        <taxon>Actinomycetes</taxon>
        <taxon>Micrococcales</taxon>
        <taxon>Dermacoccaceae</taxon>
        <taxon>Luteipulveratus</taxon>
    </lineage>
</organism>
<dbReference type="GO" id="GO:0016491">
    <property type="term" value="F:oxidoreductase activity"/>
    <property type="evidence" value="ECO:0007669"/>
    <property type="project" value="InterPro"/>
</dbReference>
<dbReference type="RefSeq" id="WP_052589791.1">
    <property type="nucleotide sequence ID" value="NZ_CP011112.1"/>
</dbReference>
<evidence type="ECO:0000259" key="1">
    <source>
        <dbReference type="SMART" id="SM00829"/>
    </source>
</evidence>
<protein>
    <submittedName>
        <fullName evidence="2">Alcohol dehydrogenase</fullName>
    </submittedName>
</protein>
<dbReference type="PANTHER" id="PTHR44013">
    <property type="entry name" value="ZINC-TYPE ALCOHOL DEHYDROGENASE-LIKE PROTEIN C16A3.02C"/>
    <property type="match status" value="1"/>
</dbReference>
<gene>
    <name evidence="2" type="ORF">VV02_03300</name>
</gene>
<dbReference type="SMART" id="SM00829">
    <property type="entry name" value="PKS_ER"/>
    <property type="match status" value="1"/>
</dbReference>
<evidence type="ECO:0000313" key="2">
    <source>
        <dbReference type="EMBL" id="AKU15115.1"/>
    </source>
</evidence>
<dbReference type="CDD" id="cd05289">
    <property type="entry name" value="MDR_like_2"/>
    <property type="match status" value="1"/>
</dbReference>
<proteinExistence type="predicted"/>
<dbReference type="Gene3D" id="3.90.180.10">
    <property type="entry name" value="Medium-chain alcohol dehydrogenases, catalytic domain"/>
    <property type="match status" value="1"/>
</dbReference>
<dbReference type="PATRIC" id="fig|571913.6.peg.675"/>
<dbReference type="InterPro" id="IPR011032">
    <property type="entry name" value="GroES-like_sf"/>
</dbReference>
<feature type="domain" description="Enoyl reductase (ER)" evidence="1">
    <location>
        <begin position="11"/>
        <end position="304"/>
    </location>
</feature>
<dbReference type="InterPro" id="IPR002364">
    <property type="entry name" value="Quin_OxRdtase/zeta-crystal_CS"/>
</dbReference>
<dbReference type="SUPFAM" id="SSF50129">
    <property type="entry name" value="GroES-like"/>
    <property type="match status" value="1"/>
</dbReference>